<proteinExistence type="predicted"/>
<evidence type="ECO:0000256" key="1">
    <source>
        <dbReference type="SAM" id="MobiDB-lite"/>
    </source>
</evidence>
<comment type="caution">
    <text evidence="3">The sequence shown here is derived from an EMBL/GenBank/DDBJ whole genome shotgun (WGS) entry which is preliminary data.</text>
</comment>
<feature type="transmembrane region" description="Helical" evidence="2">
    <location>
        <begin position="186"/>
        <end position="208"/>
    </location>
</feature>
<evidence type="ECO:0000256" key="2">
    <source>
        <dbReference type="SAM" id="Phobius"/>
    </source>
</evidence>
<keyword evidence="2" id="KW-1133">Transmembrane helix</keyword>
<keyword evidence="2" id="KW-0472">Membrane</keyword>
<evidence type="ECO:0000313" key="3">
    <source>
        <dbReference type="EMBL" id="KKT91832.1"/>
    </source>
</evidence>
<dbReference type="EMBL" id="LCKF01000008">
    <property type="protein sequence ID" value="KKT91832.1"/>
    <property type="molecule type" value="Genomic_DNA"/>
</dbReference>
<reference evidence="3 4" key="1">
    <citation type="journal article" date="2015" name="Nature">
        <title>rRNA introns, odd ribosomes, and small enigmatic genomes across a large radiation of phyla.</title>
        <authorList>
            <person name="Brown C.T."/>
            <person name="Hug L.A."/>
            <person name="Thomas B.C."/>
            <person name="Sharon I."/>
            <person name="Castelle C.J."/>
            <person name="Singh A."/>
            <person name="Wilkins M.J."/>
            <person name="Williams K.H."/>
            <person name="Banfield J.F."/>
        </authorList>
    </citation>
    <scope>NUCLEOTIDE SEQUENCE [LARGE SCALE GENOMIC DNA]</scope>
</reference>
<feature type="compositionally biased region" description="Basic and acidic residues" evidence="1">
    <location>
        <begin position="104"/>
        <end position="135"/>
    </location>
</feature>
<dbReference type="Proteomes" id="UP000033966">
    <property type="component" value="Unassembled WGS sequence"/>
</dbReference>
<name>A0A0G1NFE0_9BACT</name>
<organism evidence="3 4">
    <name type="scientific">Candidatus Jorgensenbacteria bacterium GW2011_GWA2_45_13</name>
    <dbReference type="NCBI Taxonomy" id="1618662"/>
    <lineage>
        <taxon>Bacteria</taxon>
        <taxon>Candidatus Joergenseniibacteriota</taxon>
    </lineage>
</organism>
<feature type="region of interest" description="Disordered" evidence="1">
    <location>
        <begin position="101"/>
        <end position="135"/>
    </location>
</feature>
<evidence type="ECO:0008006" key="5">
    <source>
        <dbReference type="Google" id="ProtNLM"/>
    </source>
</evidence>
<accession>A0A0G1NFE0</accession>
<sequence>MKIEKKIFLEKNETVGDAIKHLSHTSATKVILNIPSDAEIATSVENFHMLAAAALNRKKILSVESVDDRVVELASLAHITALNPIFRTSERAVSDIVARHTKKTVPEESKKKKTEIKKTEEPEHDYAKKPSDEGDVKITVSEERTEGIKKDAVLQEIFEGRRDTPNLKEQKKLRRKIMIFRRPKSIRGFLTGLIVMLLIVAVAGWLVFVKLPEADISLVLKKTTIPLDGTVLIASDITAPSFTTGNVTIPGEMLSSRQNLQMEFTANGTTSVAQKAEGTLTIYNAFDSKSQSLVATTRFMSPDGKIMRLNEGIIIPAAKVENGKIVPSSIKATVTADGAGPDYNFSSGIKWTIPGFKGTSKYTGFYAINEDAITGGSTGERAAPTEKDKADAKTKIEESLKNALSTQIQLLMTKNLKLLDGATLFSITKETTQPVEGKSNMFSVYAEGVIQEFVFDEEMLKQALTNKAKQSLPGNEDAVRLDISYGTPNIDFQKGTMSLPVTGSVVFAAHIDVEALTSSLENQDESAVRRTIFFLPGLENATVTLWPFWVHQVPADPQKINLSIE</sequence>
<gene>
    <name evidence="3" type="ORF">UW92_C0008G0003</name>
</gene>
<evidence type="ECO:0000313" key="4">
    <source>
        <dbReference type="Proteomes" id="UP000033966"/>
    </source>
</evidence>
<dbReference type="AlphaFoldDB" id="A0A0G1NFE0"/>
<keyword evidence="2" id="KW-0812">Transmembrane</keyword>
<protein>
    <recommendedName>
        <fullName evidence="5">Baseplate protein J-like domain-containing protein</fullName>
    </recommendedName>
</protein>